<evidence type="ECO:0000256" key="5">
    <source>
        <dbReference type="SAM" id="Phobius"/>
    </source>
</evidence>
<evidence type="ECO:0000256" key="4">
    <source>
        <dbReference type="ARBA" id="ARBA00023136"/>
    </source>
</evidence>
<feature type="transmembrane region" description="Helical" evidence="5">
    <location>
        <begin position="62"/>
        <end position="86"/>
    </location>
</feature>
<dbReference type="Gene3D" id="1.20.1280.290">
    <property type="match status" value="1"/>
</dbReference>
<dbReference type="Proteomes" id="UP000824123">
    <property type="component" value="Unassembled WGS sequence"/>
</dbReference>
<comment type="subcellular location">
    <subcellularLocation>
        <location evidence="1">Membrane</location>
        <topology evidence="1">Multi-pass membrane protein</topology>
    </subcellularLocation>
</comment>
<proteinExistence type="predicted"/>
<organism evidence="6 7">
    <name type="scientific">Candidatus Fimadaptatus faecigallinarum</name>
    <dbReference type="NCBI Taxonomy" id="2840814"/>
    <lineage>
        <taxon>Bacteria</taxon>
        <taxon>Bacillati</taxon>
        <taxon>Bacillota</taxon>
        <taxon>Clostridia</taxon>
        <taxon>Eubacteriales</taxon>
        <taxon>Candidatus Fimadaptatus</taxon>
    </lineage>
</organism>
<evidence type="ECO:0000313" key="7">
    <source>
        <dbReference type="Proteomes" id="UP000824123"/>
    </source>
</evidence>
<dbReference type="EMBL" id="DVNK01000024">
    <property type="protein sequence ID" value="HIU46143.1"/>
    <property type="molecule type" value="Genomic_DNA"/>
</dbReference>
<gene>
    <name evidence="6" type="ORF">IAC59_02670</name>
</gene>
<dbReference type="GO" id="GO:0016020">
    <property type="term" value="C:membrane"/>
    <property type="evidence" value="ECO:0007669"/>
    <property type="project" value="UniProtKB-SubCell"/>
</dbReference>
<protein>
    <submittedName>
        <fullName evidence="6">Uncharacterized protein</fullName>
    </submittedName>
</protein>
<reference evidence="6" key="2">
    <citation type="journal article" date="2021" name="PeerJ">
        <title>Extensive microbial diversity within the chicken gut microbiome revealed by metagenomics and culture.</title>
        <authorList>
            <person name="Gilroy R."/>
            <person name="Ravi A."/>
            <person name="Getino M."/>
            <person name="Pursley I."/>
            <person name="Horton D.L."/>
            <person name="Alikhan N.F."/>
            <person name="Baker D."/>
            <person name="Gharbi K."/>
            <person name="Hall N."/>
            <person name="Watson M."/>
            <person name="Adriaenssens E.M."/>
            <person name="Foster-Nyarko E."/>
            <person name="Jarju S."/>
            <person name="Secka A."/>
            <person name="Antonio M."/>
            <person name="Oren A."/>
            <person name="Chaudhuri R.R."/>
            <person name="La Ragione R."/>
            <person name="Hildebrand F."/>
            <person name="Pallen M.J."/>
        </authorList>
    </citation>
    <scope>NUCLEOTIDE SEQUENCE</scope>
    <source>
        <strain evidence="6">ChiSxjej2B14-8506</strain>
    </source>
</reference>
<evidence type="ECO:0000256" key="1">
    <source>
        <dbReference type="ARBA" id="ARBA00004141"/>
    </source>
</evidence>
<dbReference type="AlphaFoldDB" id="A0A9D1LQD7"/>
<reference evidence="6" key="1">
    <citation type="submission" date="2020-10" db="EMBL/GenBank/DDBJ databases">
        <authorList>
            <person name="Gilroy R."/>
        </authorList>
    </citation>
    <scope>NUCLEOTIDE SEQUENCE</scope>
    <source>
        <strain evidence="6">ChiSxjej2B14-8506</strain>
    </source>
</reference>
<keyword evidence="2 5" id="KW-0812">Transmembrane</keyword>
<keyword evidence="3 5" id="KW-1133">Transmembrane helix</keyword>
<keyword evidence="4 5" id="KW-0472">Membrane</keyword>
<feature type="transmembrane region" description="Helical" evidence="5">
    <location>
        <begin position="34"/>
        <end position="56"/>
    </location>
</feature>
<evidence type="ECO:0000256" key="3">
    <source>
        <dbReference type="ARBA" id="ARBA00022989"/>
    </source>
</evidence>
<sequence length="96" mass="10634">MAQILEAVMLICFGCSWPMNLIKNYRARSAKAMSLGFIVLIITGYIAGIVAKIFTVANGGSVAWYVWVVYIFNVLIVSMNLGVYFINKGYDKAAKK</sequence>
<name>A0A9D1LQD7_9FIRM</name>
<evidence type="ECO:0000313" key="6">
    <source>
        <dbReference type="EMBL" id="HIU46143.1"/>
    </source>
</evidence>
<dbReference type="Pfam" id="PF04193">
    <property type="entry name" value="PQ-loop"/>
    <property type="match status" value="1"/>
</dbReference>
<comment type="caution">
    <text evidence="6">The sequence shown here is derived from an EMBL/GenBank/DDBJ whole genome shotgun (WGS) entry which is preliminary data.</text>
</comment>
<dbReference type="InterPro" id="IPR006603">
    <property type="entry name" value="PQ-loop_rpt"/>
</dbReference>
<evidence type="ECO:0000256" key="2">
    <source>
        <dbReference type="ARBA" id="ARBA00022692"/>
    </source>
</evidence>
<accession>A0A9D1LQD7</accession>